<evidence type="ECO:0000256" key="1">
    <source>
        <dbReference type="SAM" id="MobiDB-lite"/>
    </source>
</evidence>
<dbReference type="InterPro" id="IPR049172">
    <property type="entry name" value="DUF6857_pln"/>
</dbReference>
<dbReference type="PANTHER" id="PTHR31928:SF7">
    <property type="entry name" value="FACTOR 1-DELTA, PUTATIVE (DUF936)-RELATED"/>
    <property type="match status" value="1"/>
</dbReference>
<feature type="compositionally biased region" description="Basic and acidic residues" evidence="1">
    <location>
        <begin position="118"/>
        <end position="143"/>
    </location>
</feature>
<dbReference type="Pfam" id="PF21647">
    <property type="entry name" value="DUF6857"/>
    <property type="match status" value="1"/>
</dbReference>
<feature type="region of interest" description="Disordered" evidence="1">
    <location>
        <begin position="212"/>
        <end position="246"/>
    </location>
</feature>
<dbReference type="AlphaFoldDB" id="A0AAE1T193"/>
<feature type="domain" description="DUF936" evidence="2">
    <location>
        <begin position="24"/>
        <end position="109"/>
    </location>
</feature>
<comment type="caution">
    <text evidence="4">The sequence shown here is derived from an EMBL/GenBank/DDBJ whole genome shotgun (WGS) entry which is preliminary data.</text>
</comment>
<dbReference type="Proteomes" id="UP001291623">
    <property type="component" value="Unassembled WGS sequence"/>
</dbReference>
<feature type="region of interest" description="Disordered" evidence="1">
    <location>
        <begin position="519"/>
        <end position="564"/>
    </location>
</feature>
<keyword evidence="5" id="KW-1185">Reference proteome</keyword>
<dbReference type="Pfam" id="PF06075">
    <property type="entry name" value="DUF936"/>
    <property type="match status" value="1"/>
</dbReference>
<organism evidence="4 5">
    <name type="scientific">Anisodus tanguticus</name>
    <dbReference type="NCBI Taxonomy" id="243964"/>
    <lineage>
        <taxon>Eukaryota</taxon>
        <taxon>Viridiplantae</taxon>
        <taxon>Streptophyta</taxon>
        <taxon>Embryophyta</taxon>
        <taxon>Tracheophyta</taxon>
        <taxon>Spermatophyta</taxon>
        <taxon>Magnoliopsida</taxon>
        <taxon>eudicotyledons</taxon>
        <taxon>Gunneridae</taxon>
        <taxon>Pentapetalae</taxon>
        <taxon>asterids</taxon>
        <taxon>lamiids</taxon>
        <taxon>Solanales</taxon>
        <taxon>Solanaceae</taxon>
        <taxon>Solanoideae</taxon>
        <taxon>Hyoscyameae</taxon>
        <taxon>Anisodus</taxon>
    </lineage>
</organism>
<evidence type="ECO:0000259" key="3">
    <source>
        <dbReference type="Pfam" id="PF21647"/>
    </source>
</evidence>
<reference evidence="4" key="1">
    <citation type="submission" date="2023-12" db="EMBL/GenBank/DDBJ databases">
        <title>Genome assembly of Anisodus tanguticus.</title>
        <authorList>
            <person name="Wang Y.-J."/>
        </authorList>
    </citation>
    <scope>NUCLEOTIDE SEQUENCE</scope>
    <source>
        <strain evidence="4">KB-2021</strain>
        <tissue evidence="4">Leaf</tissue>
    </source>
</reference>
<evidence type="ECO:0000313" key="5">
    <source>
        <dbReference type="Proteomes" id="UP001291623"/>
    </source>
</evidence>
<dbReference type="EMBL" id="JAVYJV010000001">
    <property type="protein sequence ID" value="KAK4379606.1"/>
    <property type="molecule type" value="Genomic_DNA"/>
</dbReference>
<name>A0AAE1T193_9SOLA</name>
<dbReference type="InterPro" id="IPR048297">
    <property type="entry name" value="DUF936_dom_pln"/>
</dbReference>
<accession>A0AAE1T193</accession>
<dbReference type="PANTHER" id="PTHR31928">
    <property type="entry name" value="EXPRESSED PROTEIN"/>
    <property type="match status" value="1"/>
</dbReference>
<protein>
    <submittedName>
        <fullName evidence="4">Uncharacterized protein</fullName>
    </submittedName>
</protein>
<dbReference type="InterPro" id="IPR010341">
    <property type="entry name" value="DUF936_pln"/>
</dbReference>
<feature type="domain" description="DUF6857" evidence="3">
    <location>
        <begin position="356"/>
        <end position="629"/>
    </location>
</feature>
<proteinExistence type="predicted"/>
<evidence type="ECO:0000313" key="4">
    <source>
        <dbReference type="EMBL" id="KAK4379606.1"/>
    </source>
</evidence>
<gene>
    <name evidence="4" type="ORF">RND71_001468</name>
</gene>
<feature type="compositionally biased region" description="Polar residues" evidence="1">
    <location>
        <begin position="532"/>
        <end position="548"/>
    </location>
</feature>
<sequence length="633" mass="70765">MFDKSSLYSLFQFLHYLWRPSRLVICIVPSLDDDPWKSRGFYLRVSDSQHSAYVSVSEQDVDLILSDNIQLGQFIHVTRLDSGSPVPVLRGVKPVAKRRPCVGDPKDLISSDFLTAKTRPDPKRGKRNGEVKRVEAKTKMDIKSRRQSIGNEKVEGLEMRRLSLDSVRRGWDRSPGIPWSKSKTGFLGSGSDTVGQCAESIIKPRAKMLPSVKKPSLDKVSTPRHSTASISPLTSKNNIVSPRSVGKPTRKDLELIVSPRSVGKRTRKDLELIVSPRSVGKPTRKDLELIVSPRLVSKLTRKDLELIASPRSVSKPTRKDLELIVSPRSASKPTRKDLELSQDETLPCNLTKGALSFKNWSDSRISWSSLQSRVRDLGKEVTSYRNVAFLSAMHALEEAAAAEGVIQCMSMFAELCESSKKVPAGQLVEQFLNLHQNMQKAAVVTKSLVTRTHEAKGNDKFCLGNPFPEICHNFTNKNAASWIQAAINSELSNFCLFIKEGKKGNLDNEKSHYIILENNPKISEAENHSPKNKQSPKTNGRRSVSQVKQHLPATRRTNIEREEWSKGSGLKEAANLAEKLLSSSRVWFLNFLEDSLSKGFGLYTAEGNSEIASLLGQLKRVNQWLDDMETIAR</sequence>
<feature type="region of interest" description="Disordered" evidence="1">
    <location>
        <begin position="116"/>
        <end position="143"/>
    </location>
</feature>
<feature type="compositionally biased region" description="Polar residues" evidence="1">
    <location>
        <begin position="223"/>
        <end position="241"/>
    </location>
</feature>
<evidence type="ECO:0000259" key="2">
    <source>
        <dbReference type="Pfam" id="PF06075"/>
    </source>
</evidence>